<dbReference type="Gene3D" id="3.20.20.140">
    <property type="entry name" value="Metal-dependent hydrolases"/>
    <property type="match status" value="1"/>
</dbReference>
<dbReference type="Pfam" id="PF12228">
    <property type="entry name" value="DUF3604"/>
    <property type="match status" value="1"/>
</dbReference>
<dbReference type="RefSeq" id="WP_137091041.1">
    <property type="nucleotide sequence ID" value="NZ_CP028923.1"/>
</dbReference>
<dbReference type="InterPro" id="IPR022028">
    <property type="entry name" value="DUF3604"/>
</dbReference>
<dbReference type="AlphaFoldDB" id="A0A4D7JRU8"/>
<keyword evidence="2" id="KW-1185">Reference proteome</keyword>
<sequence length="618" mass="69737">MKKIIYLLYTIFILVLVSCGNINEDSDDQNAEMTTDTETSREVEENPLKEAYFGETHLHTGVSMDAFIAGTRLTPDEAYRFAKGEEVMVNGSMHSIKRPLDWCAVTDHSEFMGESMSLLTSGAPGYDHPVAKEFRETTDYQKALGLYKKYVLDALAGGGSPHPPFFQGEESIKSAWQRNIEATEKHYDPGTFTTIHAYEWSAAPDEANLHRNVFFRDTNLPEIPFSSNESPDPIKLWEWLQEQRDKGMRVFCVPHNSNEGKQMEFAEQTLSGDPITREYVELRNSMEPLIEMMQIKGNSEVFPKFWPNDEFADFENAVSIQKFNDRIFTKQDFVRYGLTRGLKYQEEFGTNPFKYGFVGGTDSHNGSPSNVAEDNYMVGSHGVVDKTAEDRATRDMDGELTVADMSTGAITGVWATSNTREAIWDAMYAKETFATSGPRMKVRAFAGQDYEDSYESNNALVEAGYANGVPMGGNYNGESAPQILVWAIKDPIGPGLDRIQIIKGWVENGEMKDKVYNVVASGDRMNSDGSVTPIDAPVDLETGEYNKEKGSAELMGVWTDPDFDPNEYAYYYIRVLQLPTARWNLYDEIREGVDFPDRIPKQIVERAWGSPIWYEPSN</sequence>
<evidence type="ECO:0000313" key="1">
    <source>
        <dbReference type="EMBL" id="QCK15442.1"/>
    </source>
</evidence>
<evidence type="ECO:0000313" key="2">
    <source>
        <dbReference type="Proteomes" id="UP000298616"/>
    </source>
</evidence>
<proteinExistence type="predicted"/>
<dbReference type="Proteomes" id="UP000298616">
    <property type="component" value="Chromosome"/>
</dbReference>
<gene>
    <name evidence="1" type="ORF">DCC35_12155</name>
</gene>
<accession>A0A4D7JRU8</accession>
<protein>
    <recommendedName>
        <fullName evidence="3">DUF3604 domain-containing protein</fullName>
    </recommendedName>
</protein>
<dbReference type="PROSITE" id="PS51257">
    <property type="entry name" value="PROKAR_LIPOPROTEIN"/>
    <property type="match status" value="1"/>
</dbReference>
<organism evidence="1 2">
    <name type="scientific">Mangrovivirga cuniculi</name>
    <dbReference type="NCBI Taxonomy" id="2715131"/>
    <lineage>
        <taxon>Bacteria</taxon>
        <taxon>Pseudomonadati</taxon>
        <taxon>Bacteroidota</taxon>
        <taxon>Cytophagia</taxon>
        <taxon>Cytophagales</taxon>
        <taxon>Mangrovivirgaceae</taxon>
        <taxon>Mangrovivirga</taxon>
    </lineage>
</organism>
<dbReference type="KEGG" id="fpf:DCC35_12155"/>
<name>A0A4D7JRU8_9BACT</name>
<reference evidence="1 2" key="1">
    <citation type="submission" date="2018-04" db="EMBL/GenBank/DDBJ databases">
        <title>Complete genome uncultured novel isolate.</title>
        <authorList>
            <person name="Merlino G."/>
        </authorList>
    </citation>
    <scope>NUCLEOTIDE SEQUENCE [LARGE SCALE GENOMIC DNA]</scope>
    <source>
        <strain evidence="2">R1DC9</strain>
    </source>
</reference>
<dbReference type="OrthoDB" id="543560at2"/>
<dbReference type="EMBL" id="CP028923">
    <property type="protein sequence ID" value="QCK15442.1"/>
    <property type="molecule type" value="Genomic_DNA"/>
</dbReference>
<evidence type="ECO:0008006" key="3">
    <source>
        <dbReference type="Google" id="ProtNLM"/>
    </source>
</evidence>